<evidence type="ECO:0000313" key="2">
    <source>
        <dbReference type="EMBL" id="KAF7633819.1"/>
    </source>
</evidence>
<protein>
    <submittedName>
        <fullName evidence="2">Uncharacterized protein</fullName>
    </submittedName>
</protein>
<evidence type="ECO:0000256" key="1">
    <source>
        <dbReference type="SAM" id="MobiDB-lite"/>
    </source>
</evidence>
<accession>A0A8S9ZKI7</accession>
<keyword evidence="3" id="KW-1185">Reference proteome</keyword>
<gene>
    <name evidence="2" type="ORF">Mgra_00006789</name>
</gene>
<sequence length="248" mass="27803">MPRHAKGGPSSCVTQDVNHNVLPFVYSISNEELKKFNKGPEYTGLGGDCIRGCPWCIGRTGLEVGWVLGRSNNIKAIANPIGSEQLYSIEFPMEQMESQYTQLIINENEDSKYFLQFGEGKKEKAQCMFDDRDSIISPLAWEINNGIHEHKNYFLAFHLLPQSATRIKKRMRKEYIILNESPRGGPKCDDLQIIFDKSFYSLVVSDLSPPTTTTTTTSKKPTPPGPKPPPKKTKPPGPKPPPKKTKPP</sequence>
<dbReference type="Proteomes" id="UP000605970">
    <property type="component" value="Unassembled WGS sequence"/>
</dbReference>
<dbReference type="OrthoDB" id="5907724at2759"/>
<evidence type="ECO:0000313" key="3">
    <source>
        <dbReference type="Proteomes" id="UP000605970"/>
    </source>
</evidence>
<feature type="compositionally biased region" description="Low complexity" evidence="1">
    <location>
        <begin position="208"/>
        <end position="220"/>
    </location>
</feature>
<feature type="non-terminal residue" evidence="2">
    <location>
        <position position="248"/>
    </location>
</feature>
<organism evidence="2 3">
    <name type="scientific">Meloidogyne graminicola</name>
    <dbReference type="NCBI Taxonomy" id="189291"/>
    <lineage>
        <taxon>Eukaryota</taxon>
        <taxon>Metazoa</taxon>
        <taxon>Ecdysozoa</taxon>
        <taxon>Nematoda</taxon>
        <taxon>Chromadorea</taxon>
        <taxon>Rhabditida</taxon>
        <taxon>Tylenchina</taxon>
        <taxon>Tylenchomorpha</taxon>
        <taxon>Tylenchoidea</taxon>
        <taxon>Meloidogynidae</taxon>
        <taxon>Meloidogyninae</taxon>
        <taxon>Meloidogyne</taxon>
    </lineage>
</organism>
<reference evidence="2" key="1">
    <citation type="journal article" date="2020" name="Ecol. Evol.">
        <title>Genome structure and content of the rice root-knot nematode (Meloidogyne graminicola).</title>
        <authorList>
            <person name="Phan N.T."/>
            <person name="Danchin E.G.J."/>
            <person name="Klopp C."/>
            <person name="Perfus-Barbeoch L."/>
            <person name="Kozlowski D.K."/>
            <person name="Koutsovoulos G.D."/>
            <person name="Lopez-Roques C."/>
            <person name="Bouchez O."/>
            <person name="Zahm M."/>
            <person name="Besnard G."/>
            <person name="Bellafiore S."/>
        </authorList>
    </citation>
    <scope>NUCLEOTIDE SEQUENCE</scope>
    <source>
        <strain evidence="2">VN-18</strain>
    </source>
</reference>
<name>A0A8S9ZKI7_9BILA</name>
<proteinExistence type="predicted"/>
<comment type="caution">
    <text evidence="2">The sequence shown here is derived from an EMBL/GenBank/DDBJ whole genome shotgun (WGS) entry which is preliminary data.</text>
</comment>
<feature type="region of interest" description="Disordered" evidence="1">
    <location>
        <begin position="206"/>
        <end position="248"/>
    </location>
</feature>
<dbReference type="AlphaFoldDB" id="A0A8S9ZKI7"/>
<dbReference type="EMBL" id="JABEBT010000069">
    <property type="protein sequence ID" value="KAF7633819.1"/>
    <property type="molecule type" value="Genomic_DNA"/>
</dbReference>